<proteinExistence type="predicted"/>
<feature type="chain" id="PRO_5003389256" evidence="2">
    <location>
        <begin position="25"/>
        <end position="447"/>
    </location>
</feature>
<evidence type="ECO:0000313" key="3">
    <source>
        <dbReference type="EMBL" id="CCD17975.1"/>
    </source>
</evidence>
<accession>F9WKF5</accession>
<feature type="signal peptide" evidence="2">
    <location>
        <begin position="1"/>
        <end position="24"/>
    </location>
</feature>
<sequence length="447" mass="46704">MKGICTWAAALLFCSSLVARDASGANAVKAGLLLARAKEICALSTAFKKLATDMEAWQPRIVTRDSGRIGDAVDEREEIDRKMDAALAAYDTAVQLLPAERRDDANTTRAHALSRRLTVLRHAALRNALARQQCSTAAAVARGLAAQIDDFITVFGSYTTSSTHGGCIPSGASAQDGKTAQDAQCVAYNQDGKFAEGTLDALNTALKKFDSGWDKEGNDNTFFGGGGTQSCTLTDGPGSDTAAKLPTTGVPWAGGLWTISADSGNSNKPKITWNGGSTQKPASANEPAQKKLAALKEAVKQCHTQAQEAEKLCAHTGDTAVTAAETQQLCASKAVAYKQHVEVISARLHAWANSVLKAVDTKRSTNSASSQRGNAQGARAPASAPHNAESDSTPTQEKDTAAQHDNKKTQASSVAQGHTLALAHATSAATAAAFAHQLLAHTPRLNT</sequence>
<evidence type="ECO:0000313" key="4">
    <source>
        <dbReference type="Proteomes" id="UP000009027"/>
    </source>
</evidence>
<feature type="region of interest" description="Disordered" evidence="1">
    <location>
        <begin position="362"/>
        <end position="415"/>
    </location>
</feature>
<reference evidence="3 4" key="1">
    <citation type="journal article" date="2012" name="Proc. Natl. Acad. Sci. U.S.A.">
        <title>Antigenic diversity is generated by distinct evolutionary mechanisms in African trypanosome species.</title>
        <authorList>
            <person name="Jackson A.P."/>
            <person name="Berry A."/>
            <person name="Aslett M."/>
            <person name="Allison H.C."/>
            <person name="Burton P."/>
            <person name="Vavrova-Anderson J."/>
            <person name="Brown R."/>
            <person name="Browne H."/>
            <person name="Corton N."/>
            <person name="Hauser H."/>
            <person name="Gamble J."/>
            <person name="Gilderthorp R."/>
            <person name="Marcello L."/>
            <person name="McQuillan J."/>
            <person name="Otto T.D."/>
            <person name="Quail M.A."/>
            <person name="Sanders M.J."/>
            <person name="van Tonder A."/>
            <person name="Ginger M.L."/>
            <person name="Field M.C."/>
            <person name="Barry J.D."/>
            <person name="Hertz-Fowler C."/>
            <person name="Berriman M."/>
        </authorList>
    </citation>
    <scope>NUCLEOTIDE SEQUENCE</scope>
    <source>
        <strain evidence="3 4">Y486</strain>
    </source>
</reference>
<keyword evidence="4" id="KW-1185">Reference proteome</keyword>
<evidence type="ECO:0000256" key="2">
    <source>
        <dbReference type="SAM" id="SignalP"/>
    </source>
</evidence>
<dbReference type="EMBL" id="CAEX01000129">
    <property type="protein sequence ID" value="CCD17975.1"/>
    <property type="molecule type" value="Genomic_DNA"/>
</dbReference>
<feature type="compositionally biased region" description="Polar residues" evidence="1">
    <location>
        <begin position="261"/>
        <end position="282"/>
    </location>
</feature>
<protein>
    <submittedName>
        <fullName evidence="3">Uncharacterized protein</fullName>
    </submittedName>
</protein>
<dbReference type="SUPFAM" id="SSF58087">
    <property type="entry name" value="Variant surface glycoprotein (N-terminal domain)"/>
    <property type="match status" value="1"/>
</dbReference>
<dbReference type="AlphaFoldDB" id="F9WKF5"/>
<evidence type="ECO:0000256" key="1">
    <source>
        <dbReference type="SAM" id="MobiDB-lite"/>
    </source>
</evidence>
<feature type="compositionally biased region" description="Basic and acidic residues" evidence="1">
    <location>
        <begin position="396"/>
        <end position="408"/>
    </location>
</feature>
<keyword evidence="2" id="KW-0732">Signal</keyword>
<dbReference type="Proteomes" id="UP000009027">
    <property type="component" value="Unassembled WGS sequence"/>
</dbReference>
<feature type="compositionally biased region" description="Polar residues" evidence="1">
    <location>
        <begin position="364"/>
        <end position="374"/>
    </location>
</feature>
<name>F9WKF5_TRYVY</name>
<dbReference type="VEuPathDB" id="TriTrypDB:TvY486_0000010"/>
<feature type="region of interest" description="Disordered" evidence="1">
    <location>
        <begin position="261"/>
        <end position="287"/>
    </location>
</feature>
<gene>
    <name evidence="3" type="ORF">TvY486_0000010</name>
</gene>
<organism evidence="3 4">
    <name type="scientific">Trypanosoma vivax (strain Y486)</name>
    <dbReference type="NCBI Taxonomy" id="1055687"/>
    <lineage>
        <taxon>Eukaryota</taxon>
        <taxon>Discoba</taxon>
        <taxon>Euglenozoa</taxon>
        <taxon>Kinetoplastea</taxon>
        <taxon>Metakinetoplastina</taxon>
        <taxon>Trypanosomatida</taxon>
        <taxon>Trypanosomatidae</taxon>
        <taxon>Trypanosoma</taxon>
        <taxon>Duttonella</taxon>
    </lineage>
</organism>
<dbReference type="Gene3D" id="3.90.150.10">
    <property type="entry name" value="Variant Surface Glycoprotein, subunit A domain 1"/>
    <property type="match status" value="1"/>
</dbReference>